<feature type="compositionally biased region" description="Low complexity" evidence="1">
    <location>
        <begin position="220"/>
        <end position="233"/>
    </location>
</feature>
<evidence type="ECO:0000313" key="2">
    <source>
        <dbReference type="EMBL" id="PTQ38323.1"/>
    </source>
</evidence>
<proteinExistence type="predicted"/>
<sequence length="435" mass="46814">MLTSSVAVLPPALSSFPLHSRARTRPLVPKFPREKFPRALGKRLPSAGPIQSGHSGRTYRIGPLPGLMTLIDRLAGRILLTSVFYQECAQLPARNQPPPPPSPSLPSPLSSLLSAPTVAGWLATLLTSPQQPFPCLPACLPSSSLLLPSFLRPPGSGLKHLGERDDSGGQQQAAAETKAIVLQSLSSCWISLLLPSPARATPSSRRYTLRPQPALPVSPLPLLSSSSPSSSPSSPVPLPTLHPQISTSNQKFSSPRPIPSSQLPAPSSSEQQQREKRGTGELRSATLRSYAGTNNSSAGSFADLSAPPTPFPPPSRGHQEQQARPACLPAIKRARPTEREPWRERGPGGERTNEAQERDRWSKTRGERATIVLHRPPFARSTSPAGQRRRLPCPRLHPGTCDRSISHPTPSCQIRTFDSVTTTSTTLASHHMPGR</sequence>
<keyword evidence="3" id="KW-1185">Reference proteome</keyword>
<dbReference type="Gramene" id="Mp6g01020.1">
    <property type="protein sequence ID" value="Mp6g01020.1.cds"/>
    <property type="gene ID" value="Mp6g01020"/>
</dbReference>
<reference evidence="3" key="1">
    <citation type="journal article" date="2017" name="Cell">
        <title>Insights into land plant evolution garnered from the Marchantia polymorpha genome.</title>
        <authorList>
            <person name="Bowman J.L."/>
            <person name="Kohchi T."/>
            <person name="Yamato K.T."/>
            <person name="Jenkins J."/>
            <person name="Shu S."/>
            <person name="Ishizaki K."/>
            <person name="Yamaoka S."/>
            <person name="Nishihama R."/>
            <person name="Nakamura Y."/>
            <person name="Berger F."/>
            <person name="Adam C."/>
            <person name="Aki S.S."/>
            <person name="Althoff F."/>
            <person name="Araki T."/>
            <person name="Arteaga-Vazquez M.A."/>
            <person name="Balasubrmanian S."/>
            <person name="Barry K."/>
            <person name="Bauer D."/>
            <person name="Boehm C.R."/>
            <person name="Briginshaw L."/>
            <person name="Caballero-Perez J."/>
            <person name="Catarino B."/>
            <person name="Chen F."/>
            <person name="Chiyoda S."/>
            <person name="Chovatia M."/>
            <person name="Davies K.M."/>
            <person name="Delmans M."/>
            <person name="Demura T."/>
            <person name="Dierschke T."/>
            <person name="Dolan L."/>
            <person name="Dorantes-Acosta A.E."/>
            <person name="Eklund D.M."/>
            <person name="Florent S.N."/>
            <person name="Flores-Sandoval E."/>
            <person name="Fujiyama A."/>
            <person name="Fukuzawa H."/>
            <person name="Galik B."/>
            <person name="Grimanelli D."/>
            <person name="Grimwood J."/>
            <person name="Grossniklaus U."/>
            <person name="Hamada T."/>
            <person name="Haseloff J."/>
            <person name="Hetherington A.J."/>
            <person name="Higo A."/>
            <person name="Hirakawa Y."/>
            <person name="Hundley H.N."/>
            <person name="Ikeda Y."/>
            <person name="Inoue K."/>
            <person name="Inoue S.I."/>
            <person name="Ishida S."/>
            <person name="Jia Q."/>
            <person name="Kakita M."/>
            <person name="Kanazawa T."/>
            <person name="Kawai Y."/>
            <person name="Kawashima T."/>
            <person name="Kennedy M."/>
            <person name="Kinose K."/>
            <person name="Kinoshita T."/>
            <person name="Kohara Y."/>
            <person name="Koide E."/>
            <person name="Komatsu K."/>
            <person name="Kopischke S."/>
            <person name="Kubo M."/>
            <person name="Kyozuka J."/>
            <person name="Lagercrantz U."/>
            <person name="Lin S.S."/>
            <person name="Lindquist E."/>
            <person name="Lipzen A.M."/>
            <person name="Lu C.W."/>
            <person name="De Luna E."/>
            <person name="Martienssen R.A."/>
            <person name="Minamino N."/>
            <person name="Mizutani M."/>
            <person name="Mizutani M."/>
            <person name="Mochizuki N."/>
            <person name="Monte I."/>
            <person name="Mosher R."/>
            <person name="Nagasaki H."/>
            <person name="Nakagami H."/>
            <person name="Naramoto S."/>
            <person name="Nishitani K."/>
            <person name="Ohtani M."/>
            <person name="Okamoto T."/>
            <person name="Okumura M."/>
            <person name="Phillips J."/>
            <person name="Pollak B."/>
            <person name="Reinders A."/>
            <person name="Rovekamp M."/>
            <person name="Sano R."/>
            <person name="Sawa S."/>
            <person name="Schmid M.W."/>
            <person name="Shirakawa M."/>
            <person name="Solano R."/>
            <person name="Spunde A."/>
            <person name="Suetsugu N."/>
            <person name="Sugano S."/>
            <person name="Sugiyama A."/>
            <person name="Sun R."/>
            <person name="Suzuki Y."/>
            <person name="Takenaka M."/>
            <person name="Takezawa D."/>
            <person name="Tomogane H."/>
            <person name="Tsuzuki M."/>
            <person name="Ueda T."/>
            <person name="Umeda M."/>
            <person name="Ward J.M."/>
            <person name="Watanabe Y."/>
            <person name="Yazaki K."/>
            <person name="Yokoyama R."/>
            <person name="Yoshitake Y."/>
            <person name="Yotsui I."/>
            <person name="Zachgo S."/>
            <person name="Schmutz J."/>
        </authorList>
    </citation>
    <scope>NUCLEOTIDE SEQUENCE [LARGE SCALE GENOMIC DNA]</scope>
    <source>
        <strain evidence="3">Tak-1</strain>
    </source>
</reference>
<accession>A0A2R6WWV9</accession>
<evidence type="ECO:0000256" key="1">
    <source>
        <dbReference type="SAM" id="MobiDB-lite"/>
    </source>
</evidence>
<organism evidence="2 3">
    <name type="scientific">Marchantia polymorpha</name>
    <name type="common">Common liverwort</name>
    <name type="synonym">Marchantia aquatica</name>
    <dbReference type="NCBI Taxonomy" id="3197"/>
    <lineage>
        <taxon>Eukaryota</taxon>
        <taxon>Viridiplantae</taxon>
        <taxon>Streptophyta</taxon>
        <taxon>Embryophyta</taxon>
        <taxon>Marchantiophyta</taxon>
        <taxon>Marchantiopsida</taxon>
        <taxon>Marchantiidae</taxon>
        <taxon>Marchantiales</taxon>
        <taxon>Marchantiaceae</taxon>
        <taxon>Marchantia</taxon>
    </lineage>
</organism>
<feature type="compositionally biased region" description="Basic and acidic residues" evidence="1">
    <location>
        <begin position="335"/>
        <end position="365"/>
    </location>
</feature>
<dbReference type="AlphaFoldDB" id="A0A2R6WWV9"/>
<gene>
    <name evidence="2" type="ORF">MARPO_0052s0102</name>
</gene>
<protein>
    <submittedName>
        <fullName evidence="2">Uncharacterized protein</fullName>
    </submittedName>
</protein>
<dbReference type="EMBL" id="KZ772724">
    <property type="protein sequence ID" value="PTQ38323.1"/>
    <property type="molecule type" value="Genomic_DNA"/>
</dbReference>
<feature type="compositionally biased region" description="Polar residues" evidence="1">
    <location>
        <begin position="243"/>
        <end position="271"/>
    </location>
</feature>
<evidence type="ECO:0000313" key="3">
    <source>
        <dbReference type="Proteomes" id="UP000244005"/>
    </source>
</evidence>
<feature type="region of interest" description="Disordered" evidence="1">
    <location>
        <begin position="219"/>
        <end position="365"/>
    </location>
</feature>
<feature type="region of interest" description="Disordered" evidence="1">
    <location>
        <begin position="156"/>
        <end position="175"/>
    </location>
</feature>
<dbReference type="Proteomes" id="UP000244005">
    <property type="component" value="Unassembled WGS sequence"/>
</dbReference>
<name>A0A2R6WWV9_MARPO</name>